<feature type="domain" description="PIN" evidence="2">
    <location>
        <begin position="1130"/>
        <end position="1267"/>
    </location>
</feature>
<evidence type="ECO:0000313" key="4">
    <source>
        <dbReference type="Proteomes" id="UP001336250"/>
    </source>
</evidence>
<dbReference type="Proteomes" id="UP001336250">
    <property type="component" value="Unassembled WGS sequence"/>
</dbReference>
<protein>
    <recommendedName>
        <fullName evidence="2">PIN domain-containing protein</fullName>
    </recommendedName>
</protein>
<name>A0AAW9Q9A2_9BURK</name>
<dbReference type="EMBL" id="JAZIBG010000009">
    <property type="protein sequence ID" value="MEF7612938.1"/>
    <property type="molecule type" value="Genomic_DNA"/>
</dbReference>
<sequence>MTSRKGKGTDKPKAKKLSNPASTGGGGSSFESRVQASRLLAMCLGALVPGVDDGRIVELRFQARIHGHHTDDLVCSIERSDGQRFRTLLQMKRSLSAREKDAAFKESIGAAWTDYNSTEFVRGQDSIFLVYDTASAAAMKGASTVCDWARYSATPAEFLKKVDEPNFSNPANRNALAAIKKIAEAYAGRDVEARELYDFVKHLNCLAHDLDQDGTAEHVFQLNSIRHAAALVGEVAHPQEIWSALVTACMSANGAAGTVTFDNLDVAIGKRLNGLFAGARSFLASPYAVAPLAKQGPRSPSPEAVAAELARLSGLVESIKESSLQSALRDQLPAARDDSVNKLISGQLDAVHSRIKELRYRNALEDLVRVGESHDQFDAHQKARWHLLRGTCKWHIEGGNAAAPDFIRAAELYKGEDKFAAAGVRGLLLQGDAAAAASAGAEALKTFPDSLAVWQATANARLNLGAQLTLEDIPPALRTEADALQMLAWSRHRHGDKVGAAQAALQALDAATPSFFTRDTALTLCLDQAAGDGVSATFRVFGTDERLALERCACEFTPREERLWQVQSPETVAAAAANLATAHLLLGQPDVALTVLQEARAHGISSPAFLRVEFEGLTATGNREGAIAVGKPQIDALPKEALATFAQLAGEADDLDAVDKALEAATRLDPPQPALVRNITGMRWTVLARSNQPAALEAVRVADWAASHSVPELVAGAQVLRNAGFPDEAAERLKRALESLKDDSESGDRYLVAQALLFAREYGQAAAVFEQLAPPGKHSQLHADLLFCYLRTGRRAKAKELIEAFPAGWESHADTRHMAMELGQLAGDWSLLAQLVPAEFSQAPGEVRSWLLRVMVATRTSSEEVGNVLREAPLELSGSIQEVTQLATLELRHGYKERALRRLYVMRRARLDSTEAAAAHVVAHLAVTDELPHMEEELPVVAAGTCVTVVDKEGRNQVFTIDPGNLPELPATSEFLRAGSKEAAVIVDLSIGANISIPDGEGEPRVLTVRRIYSAYRRLLELSQLALNAPLTPSPVARMVSIHDEETGEPDFSGLTRQLKRFSDHAAKSIDAYVSAPITLGGLAKLLGRDVLDVVRGWRLDGPAMQVSGGSPEERGQVIAGLESGKGPYLIDAATLVELGTLECLDVLTVVPGLLVTSHTRDALEAKLAEARTERTEGRAFEQDGKLGFVEVTAEQRQQEIRFLQGVVDAMRMHCRVVPAYGTDALAPIASQLERAISGEELSAVLAAAEHGATLISLDARLRFLAAHLGIPGVWPQVLLMYARDLGKLPRSAYSLATIRQMFANRTFISVAAEDLALMAYQGTDWLKFGMSRFAKHLALPETEFNSALRVAVEFLQRLATGGPCHFGAASRILQRLAEALFRHKDAPSDLERKLLDAVLRALPIGDDATVRKQLLRAAIQEGRQAAQKTDAGELKEVRVLMCSEPPWIAYAAERHNGATGEVRLQAAAGEASKPGDDASPTAASGAADNPFR</sequence>
<accession>A0AAW9Q9A2</accession>
<keyword evidence="4" id="KW-1185">Reference proteome</keyword>
<dbReference type="SUPFAM" id="SSF48452">
    <property type="entry name" value="TPR-like"/>
    <property type="match status" value="1"/>
</dbReference>
<dbReference type="InterPro" id="IPR048987">
    <property type="entry name" value="PIN-TPR-GreABC"/>
</dbReference>
<dbReference type="RefSeq" id="WP_332287847.1">
    <property type="nucleotide sequence ID" value="NZ_JAZIBG010000009.1"/>
</dbReference>
<evidence type="ECO:0000256" key="1">
    <source>
        <dbReference type="SAM" id="MobiDB-lite"/>
    </source>
</evidence>
<evidence type="ECO:0000259" key="2">
    <source>
        <dbReference type="Pfam" id="PF20698"/>
    </source>
</evidence>
<dbReference type="InterPro" id="IPR011990">
    <property type="entry name" value="TPR-like_helical_dom_sf"/>
</dbReference>
<organism evidence="3 4">
    <name type="scientific">Aquincola agrisoli</name>
    <dbReference type="NCBI Taxonomy" id="3119538"/>
    <lineage>
        <taxon>Bacteria</taxon>
        <taxon>Pseudomonadati</taxon>
        <taxon>Pseudomonadota</taxon>
        <taxon>Betaproteobacteria</taxon>
        <taxon>Burkholderiales</taxon>
        <taxon>Sphaerotilaceae</taxon>
        <taxon>Aquincola</taxon>
    </lineage>
</organism>
<gene>
    <name evidence="3" type="ORF">V4F39_03375</name>
</gene>
<proteinExistence type="predicted"/>
<dbReference type="Gene3D" id="1.25.40.10">
    <property type="entry name" value="Tetratricopeptide repeat domain"/>
    <property type="match status" value="1"/>
</dbReference>
<reference evidence="3 4" key="1">
    <citation type="submission" date="2024-02" db="EMBL/GenBank/DDBJ databases">
        <title>Genome sequence of Aquincola sp. MAHUQ-54.</title>
        <authorList>
            <person name="Huq M.A."/>
        </authorList>
    </citation>
    <scope>NUCLEOTIDE SEQUENCE [LARGE SCALE GENOMIC DNA]</scope>
    <source>
        <strain evidence="3 4">MAHUQ-54</strain>
    </source>
</reference>
<evidence type="ECO:0000313" key="3">
    <source>
        <dbReference type="EMBL" id="MEF7612938.1"/>
    </source>
</evidence>
<feature type="region of interest" description="Disordered" evidence="1">
    <location>
        <begin position="1"/>
        <end position="30"/>
    </location>
</feature>
<feature type="region of interest" description="Disordered" evidence="1">
    <location>
        <begin position="1462"/>
        <end position="1493"/>
    </location>
</feature>
<comment type="caution">
    <text evidence="3">The sequence shown here is derived from an EMBL/GenBank/DDBJ whole genome shotgun (WGS) entry which is preliminary data.</text>
</comment>
<dbReference type="Pfam" id="PF20698">
    <property type="entry name" value="PIN-TPR-GreABC"/>
    <property type="match status" value="1"/>
</dbReference>